<reference evidence="1 2" key="1">
    <citation type="submission" date="2016-02" db="EMBL/GenBank/DDBJ databases">
        <title>Genome analysis of coral dinoflagellate symbionts highlights evolutionary adaptations to a symbiotic lifestyle.</title>
        <authorList>
            <person name="Aranda M."/>
            <person name="Li Y."/>
            <person name="Liew Y.J."/>
            <person name="Baumgarten S."/>
            <person name="Simakov O."/>
            <person name="Wilson M."/>
            <person name="Piel J."/>
            <person name="Ashoor H."/>
            <person name="Bougouffa S."/>
            <person name="Bajic V.B."/>
            <person name="Ryu T."/>
            <person name="Ravasi T."/>
            <person name="Bayer T."/>
            <person name="Micklem G."/>
            <person name="Kim H."/>
            <person name="Bhak J."/>
            <person name="Lajeunesse T.C."/>
            <person name="Voolstra C.R."/>
        </authorList>
    </citation>
    <scope>NUCLEOTIDE SEQUENCE [LARGE SCALE GENOMIC DNA]</scope>
    <source>
        <strain evidence="1 2">CCMP2467</strain>
    </source>
</reference>
<accession>A0A1Q9ETS7</accession>
<dbReference type="OrthoDB" id="10264378at2759"/>
<evidence type="ECO:0000313" key="1">
    <source>
        <dbReference type="EMBL" id="OLQ10831.1"/>
    </source>
</evidence>
<protein>
    <submittedName>
        <fullName evidence="1">Uncharacterized protein</fullName>
    </submittedName>
</protein>
<sequence length="76" mass="8315">MRHSCEAAVRPAEGAFFLCMHAYLDVSFPQQSHLNGRAIRALCALHAADHVLKAQGEHRAGSAPGALFLHDLHISW</sequence>
<organism evidence="1 2">
    <name type="scientific">Symbiodinium microadriaticum</name>
    <name type="common">Dinoflagellate</name>
    <name type="synonym">Zooxanthella microadriatica</name>
    <dbReference type="NCBI Taxonomy" id="2951"/>
    <lineage>
        <taxon>Eukaryota</taxon>
        <taxon>Sar</taxon>
        <taxon>Alveolata</taxon>
        <taxon>Dinophyceae</taxon>
        <taxon>Suessiales</taxon>
        <taxon>Symbiodiniaceae</taxon>
        <taxon>Symbiodinium</taxon>
    </lineage>
</organism>
<keyword evidence="2" id="KW-1185">Reference proteome</keyword>
<comment type="caution">
    <text evidence="1">The sequence shown here is derived from an EMBL/GenBank/DDBJ whole genome shotgun (WGS) entry which is preliminary data.</text>
</comment>
<proteinExistence type="predicted"/>
<name>A0A1Q9ETS7_SYMMI</name>
<dbReference type="EMBL" id="LSRX01000070">
    <property type="protein sequence ID" value="OLQ10831.1"/>
    <property type="molecule type" value="Genomic_DNA"/>
</dbReference>
<gene>
    <name evidence="1" type="ORF">AK812_SmicGene5354</name>
</gene>
<dbReference type="AlphaFoldDB" id="A0A1Q9ETS7"/>
<evidence type="ECO:0000313" key="2">
    <source>
        <dbReference type="Proteomes" id="UP000186817"/>
    </source>
</evidence>
<dbReference type="Proteomes" id="UP000186817">
    <property type="component" value="Unassembled WGS sequence"/>
</dbReference>